<dbReference type="Proteomes" id="UP001215280">
    <property type="component" value="Unassembled WGS sequence"/>
</dbReference>
<evidence type="ECO:0000313" key="1">
    <source>
        <dbReference type="EMBL" id="KAJ7727983.1"/>
    </source>
</evidence>
<feature type="non-terminal residue" evidence="1">
    <location>
        <position position="1"/>
    </location>
</feature>
<name>A0AAD7HTJ6_9AGAR</name>
<proteinExistence type="predicted"/>
<accession>A0AAD7HTJ6</accession>
<evidence type="ECO:0000313" key="2">
    <source>
        <dbReference type="Proteomes" id="UP001215280"/>
    </source>
</evidence>
<sequence length="95" mass="10372">AFLNPLGSSTRQMTGAAQHEIINFVIDTWNTLKVLCQGTSGFVVGAVPLLTSYFAAELLAGERLDLLRLFELHMAVVEGLSRQHATEVVGWSRLS</sequence>
<dbReference type="AlphaFoldDB" id="A0AAD7HTJ6"/>
<reference evidence="1" key="1">
    <citation type="submission" date="2023-03" db="EMBL/GenBank/DDBJ databases">
        <title>Massive genome expansion in bonnet fungi (Mycena s.s.) driven by repeated elements and novel gene families across ecological guilds.</title>
        <authorList>
            <consortium name="Lawrence Berkeley National Laboratory"/>
            <person name="Harder C.B."/>
            <person name="Miyauchi S."/>
            <person name="Viragh M."/>
            <person name="Kuo A."/>
            <person name="Thoen E."/>
            <person name="Andreopoulos B."/>
            <person name="Lu D."/>
            <person name="Skrede I."/>
            <person name="Drula E."/>
            <person name="Henrissat B."/>
            <person name="Morin E."/>
            <person name="Kohler A."/>
            <person name="Barry K."/>
            <person name="LaButti K."/>
            <person name="Morin E."/>
            <person name="Salamov A."/>
            <person name="Lipzen A."/>
            <person name="Mereny Z."/>
            <person name="Hegedus B."/>
            <person name="Baldrian P."/>
            <person name="Stursova M."/>
            <person name="Weitz H."/>
            <person name="Taylor A."/>
            <person name="Grigoriev I.V."/>
            <person name="Nagy L.G."/>
            <person name="Martin F."/>
            <person name="Kauserud H."/>
        </authorList>
    </citation>
    <scope>NUCLEOTIDE SEQUENCE</scope>
    <source>
        <strain evidence="1">CBHHK188m</strain>
    </source>
</reference>
<dbReference type="EMBL" id="JARJLG010000208">
    <property type="protein sequence ID" value="KAJ7727983.1"/>
    <property type="molecule type" value="Genomic_DNA"/>
</dbReference>
<comment type="caution">
    <text evidence="1">The sequence shown here is derived from an EMBL/GenBank/DDBJ whole genome shotgun (WGS) entry which is preliminary data.</text>
</comment>
<keyword evidence="2" id="KW-1185">Reference proteome</keyword>
<organism evidence="1 2">
    <name type="scientific">Mycena maculata</name>
    <dbReference type="NCBI Taxonomy" id="230809"/>
    <lineage>
        <taxon>Eukaryota</taxon>
        <taxon>Fungi</taxon>
        <taxon>Dikarya</taxon>
        <taxon>Basidiomycota</taxon>
        <taxon>Agaricomycotina</taxon>
        <taxon>Agaricomycetes</taxon>
        <taxon>Agaricomycetidae</taxon>
        <taxon>Agaricales</taxon>
        <taxon>Marasmiineae</taxon>
        <taxon>Mycenaceae</taxon>
        <taxon>Mycena</taxon>
    </lineage>
</organism>
<protein>
    <submittedName>
        <fullName evidence="1">Uncharacterized protein</fullName>
    </submittedName>
</protein>
<gene>
    <name evidence="1" type="ORF">DFH07DRAFT_757455</name>
</gene>